<feature type="compositionally biased region" description="Pro residues" evidence="1">
    <location>
        <begin position="168"/>
        <end position="182"/>
    </location>
</feature>
<dbReference type="OrthoDB" id="7164001at2"/>
<evidence type="ECO:0000259" key="3">
    <source>
        <dbReference type="Pfam" id="PF02470"/>
    </source>
</evidence>
<gene>
    <name evidence="4" type="ORF">DPQ33_09985</name>
</gene>
<dbReference type="RefSeq" id="WP_144303074.1">
    <property type="nucleotide sequence ID" value="NZ_QMIE01000008.1"/>
</dbReference>
<keyword evidence="2" id="KW-0732">Signal</keyword>
<dbReference type="AlphaFoldDB" id="A0A7M3MEZ4"/>
<dbReference type="Proteomes" id="UP000448292">
    <property type="component" value="Unassembled WGS sequence"/>
</dbReference>
<reference evidence="4 5" key="1">
    <citation type="submission" date="2018-06" db="EMBL/GenBank/DDBJ databases">
        <title>Complete genome of Desulfovibrio indonesiensis P37SLT.</title>
        <authorList>
            <person name="Crispim J.S."/>
            <person name="Vidigal P.M.P."/>
            <person name="Silva L.C.F."/>
            <person name="Laguardia C.N."/>
            <person name="Araujo L.C."/>
            <person name="Dias R.S."/>
            <person name="Sousa M.P."/>
            <person name="Paula S.O."/>
            <person name="Silva C."/>
        </authorList>
    </citation>
    <scope>NUCLEOTIDE SEQUENCE [LARGE SCALE GENOMIC DNA]</scope>
    <source>
        <strain evidence="4 5">P37SLT</strain>
    </source>
</reference>
<evidence type="ECO:0000256" key="1">
    <source>
        <dbReference type="SAM" id="MobiDB-lite"/>
    </source>
</evidence>
<protein>
    <recommendedName>
        <fullName evidence="3">Mce/MlaD domain-containing protein</fullName>
    </recommendedName>
</protein>
<evidence type="ECO:0000256" key="2">
    <source>
        <dbReference type="SAM" id="SignalP"/>
    </source>
</evidence>
<organism evidence="4 5">
    <name type="scientific">Oceanidesulfovibrio indonesiensis</name>
    <dbReference type="NCBI Taxonomy" id="54767"/>
    <lineage>
        <taxon>Bacteria</taxon>
        <taxon>Pseudomonadati</taxon>
        <taxon>Thermodesulfobacteriota</taxon>
        <taxon>Desulfovibrionia</taxon>
        <taxon>Desulfovibrionales</taxon>
        <taxon>Desulfovibrionaceae</taxon>
        <taxon>Oceanidesulfovibrio</taxon>
    </lineage>
</organism>
<feature type="region of interest" description="Disordered" evidence="1">
    <location>
        <begin position="162"/>
        <end position="188"/>
    </location>
</feature>
<proteinExistence type="predicted"/>
<accession>A0A7M3MEZ4</accession>
<keyword evidence="5" id="KW-1185">Reference proteome</keyword>
<comment type="caution">
    <text evidence="4">The sequence shown here is derived from an EMBL/GenBank/DDBJ whole genome shotgun (WGS) entry which is preliminary data.</text>
</comment>
<dbReference type="PROSITE" id="PS51257">
    <property type="entry name" value="PROKAR_LIPOPROTEIN"/>
    <property type="match status" value="1"/>
</dbReference>
<name>A0A7M3MEZ4_9BACT</name>
<feature type="domain" description="Mce/MlaD" evidence="3">
    <location>
        <begin position="40"/>
        <end position="95"/>
    </location>
</feature>
<evidence type="ECO:0000313" key="4">
    <source>
        <dbReference type="EMBL" id="TVM17117.1"/>
    </source>
</evidence>
<feature type="chain" id="PRO_5029878493" description="Mce/MlaD domain-containing protein" evidence="2">
    <location>
        <begin position="25"/>
        <end position="188"/>
    </location>
</feature>
<dbReference type="Pfam" id="PF02470">
    <property type="entry name" value="MlaD"/>
    <property type="match status" value="1"/>
</dbReference>
<evidence type="ECO:0000313" key="5">
    <source>
        <dbReference type="Proteomes" id="UP000448292"/>
    </source>
</evidence>
<dbReference type="InterPro" id="IPR003399">
    <property type="entry name" value="Mce/MlaD"/>
</dbReference>
<sequence>MVKRIHSRLLACLLCILAASWLTACDEVGIGSMCMPLLSRQVQVTMDQAMDLPVPSPVMLEGIKIGEVRSKDLMPDNQPILKLCIEKGRLDNLRKMTIFYVDRSASAPVLVAEPIADSGPLDTQAKTLMFPGFSSYDKYVAWRTKNIIRQGVNEMLDAFGKLLGPEASPQPEPAPSSPPPPEGEAKTM</sequence>
<dbReference type="EMBL" id="QMIE01000008">
    <property type="protein sequence ID" value="TVM17117.1"/>
    <property type="molecule type" value="Genomic_DNA"/>
</dbReference>
<feature type="signal peptide" evidence="2">
    <location>
        <begin position="1"/>
        <end position="24"/>
    </location>
</feature>